<keyword evidence="5" id="KW-1185">Reference proteome</keyword>
<dbReference type="InterPro" id="IPR036910">
    <property type="entry name" value="HMG_box_dom_sf"/>
</dbReference>
<protein>
    <submittedName>
        <fullName evidence="4">13583_t:CDS:1</fullName>
    </submittedName>
</protein>
<evidence type="ECO:0000256" key="2">
    <source>
        <dbReference type="SAM" id="MobiDB-lite"/>
    </source>
</evidence>
<feature type="domain" description="HMG box" evidence="3">
    <location>
        <begin position="42"/>
        <end position="112"/>
    </location>
</feature>
<dbReference type="OrthoDB" id="2307332at2759"/>
<dbReference type="Proteomes" id="UP000789831">
    <property type="component" value="Unassembled WGS sequence"/>
</dbReference>
<sequence length="264" mass="30148">MNNYEYLSNTEKELLSRCPYSLTLTIETLTKPSAKKYSNVEPPRPPNCWILFLKDFTAKLHLNSPDIKRNVKDTTKECSLKWKSQPSDVIYFFKILEKIASKNHGHIYPNYKYKPKKTKGSSYKKIIFREQRKYIVTSSAKSSSMNDNPFQGGAESNTSPSTTQYKPQSASIENLSDDNDLLDKYFDIDIDINNNLIFTSGPISTIPDTKNTASIATTPFNSSPPEYLTYDFTYRVGNLSNINCDICNSINFSTNYINVHSETR</sequence>
<reference evidence="4" key="1">
    <citation type="submission" date="2021-06" db="EMBL/GenBank/DDBJ databases">
        <authorList>
            <person name="Kallberg Y."/>
            <person name="Tangrot J."/>
            <person name="Rosling A."/>
        </authorList>
    </citation>
    <scope>NUCLEOTIDE SEQUENCE</scope>
    <source>
        <strain evidence="4">MT106</strain>
    </source>
</reference>
<organism evidence="4 5">
    <name type="scientific">Ambispora gerdemannii</name>
    <dbReference type="NCBI Taxonomy" id="144530"/>
    <lineage>
        <taxon>Eukaryota</taxon>
        <taxon>Fungi</taxon>
        <taxon>Fungi incertae sedis</taxon>
        <taxon>Mucoromycota</taxon>
        <taxon>Glomeromycotina</taxon>
        <taxon>Glomeromycetes</taxon>
        <taxon>Archaeosporales</taxon>
        <taxon>Ambisporaceae</taxon>
        <taxon>Ambispora</taxon>
    </lineage>
</organism>
<evidence type="ECO:0000313" key="4">
    <source>
        <dbReference type="EMBL" id="CAG8566306.1"/>
    </source>
</evidence>
<evidence type="ECO:0000313" key="5">
    <source>
        <dbReference type="Proteomes" id="UP000789831"/>
    </source>
</evidence>
<comment type="caution">
    <text evidence="4">The sequence shown here is derived from an EMBL/GenBank/DDBJ whole genome shotgun (WGS) entry which is preliminary data.</text>
</comment>
<dbReference type="PROSITE" id="PS50118">
    <property type="entry name" value="HMG_BOX_2"/>
    <property type="match status" value="1"/>
</dbReference>
<dbReference type="SUPFAM" id="SSF47095">
    <property type="entry name" value="HMG-box"/>
    <property type="match status" value="1"/>
</dbReference>
<dbReference type="Gene3D" id="1.10.30.10">
    <property type="entry name" value="High mobility group box domain"/>
    <property type="match status" value="1"/>
</dbReference>
<accession>A0A9N9BJH1</accession>
<dbReference type="AlphaFoldDB" id="A0A9N9BJH1"/>
<proteinExistence type="predicted"/>
<name>A0A9N9BJH1_9GLOM</name>
<dbReference type="Pfam" id="PF00505">
    <property type="entry name" value="HMG_box"/>
    <property type="match status" value="1"/>
</dbReference>
<keyword evidence="1" id="KW-0238">DNA-binding</keyword>
<gene>
    <name evidence="4" type="ORF">AGERDE_LOCUS7409</name>
</gene>
<dbReference type="EMBL" id="CAJVPL010001344">
    <property type="protein sequence ID" value="CAG8566306.1"/>
    <property type="molecule type" value="Genomic_DNA"/>
</dbReference>
<keyword evidence="1" id="KW-0539">Nucleus</keyword>
<dbReference type="InterPro" id="IPR009071">
    <property type="entry name" value="HMG_box_dom"/>
</dbReference>
<feature type="region of interest" description="Disordered" evidence="2">
    <location>
        <begin position="139"/>
        <end position="170"/>
    </location>
</feature>
<evidence type="ECO:0000259" key="3">
    <source>
        <dbReference type="PROSITE" id="PS50118"/>
    </source>
</evidence>
<dbReference type="GO" id="GO:0003677">
    <property type="term" value="F:DNA binding"/>
    <property type="evidence" value="ECO:0007669"/>
    <property type="project" value="UniProtKB-UniRule"/>
</dbReference>
<feature type="DNA-binding region" description="HMG box" evidence="1">
    <location>
        <begin position="42"/>
        <end position="112"/>
    </location>
</feature>
<dbReference type="GO" id="GO:0005634">
    <property type="term" value="C:nucleus"/>
    <property type="evidence" value="ECO:0007669"/>
    <property type="project" value="UniProtKB-UniRule"/>
</dbReference>
<dbReference type="SMART" id="SM00398">
    <property type="entry name" value="HMG"/>
    <property type="match status" value="1"/>
</dbReference>
<evidence type="ECO:0000256" key="1">
    <source>
        <dbReference type="PROSITE-ProRule" id="PRU00267"/>
    </source>
</evidence>